<protein>
    <submittedName>
        <fullName evidence="1">Uncharacterized protein</fullName>
    </submittedName>
</protein>
<dbReference type="RefSeq" id="WP_117323004.1">
    <property type="nucleotide sequence ID" value="NZ_QVTD01000008.1"/>
</dbReference>
<reference evidence="1 2" key="1">
    <citation type="submission" date="2018-08" db="EMBL/GenBank/DDBJ databases">
        <title>Bacillus chawlae sp. nov., Bacillus glennii sp. nov., and Bacillus saganii sp. nov. Isolated from the Vehicle Assembly Building at Kennedy Space Center where the Viking Spacecraft were Assembled.</title>
        <authorList>
            <person name="Seuylemezian A."/>
            <person name="Vaishampayan P."/>
        </authorList>
    </citation>
    <scope>NUCLEOTIDE SEQUENCE [LARGE SCALE GENOMIC DNA]</scope>
    <source>
        <strain evidence="1 2">V44-8</strain>
    </source>
</reference>
<dbReference type="AlphaFoldDB" id="A0A372LBD4"/>
<dbReference type="EMBL" id="QVTD01000008">
    <property type="protein sequence ID" value="RFU62877.1"/>
    <property type="molecule type" value="Genomic_DNA"/>
</dbReference>
<dbReference type="OrthoDB" id="2223488at2"/>
<dbReference type="Proteomes" id="UP000262939">
    <property type="component" value="Unassembled WGS sequence"/>
</dbReference>
<keyword evidence="2" id="KW-1185">Reference proteome</keyword>
<proteinExistence type="predicted"/>
<evidence type="ECO:0000313" key="1">
    <source>
        <dbReference type="EMBL" id="RFU62877.1"/>
    </source>
</evidence>
<accession>A0A372LBD4</accession>
<organism evidence="1 2">
    <name type="scientific">Peribacillus glennii</name>
    <dbReference type="NCBI Taxonomy" id="2303991"/>
    <lineage>
        <taxon>Bacteria</taxon>
        <taxon>Bacillati</taxon>
        <taxon>Bacillota</taxon>
        <taxon>Bacilli</taxon>
        <taxon>Bacillales</taxon>
        <taxon>Bacillaceae</taxon>
        <taxon>Peribacillus</taxon>
    </lineage>
</organism>
<name>A0A372LBD4_9BACI</name>
<evidence type="ECO:0000313" key="2">
    <source>
        <dbReference type="Proteomes" id="UP000262939"/>
    </source>
</evidence>
<comment type="caution">
    <text evidence="1">The sequence shown here is derived from an EMBL/GenBank/DDBJ whole genome shotgun (WGS) entry which is preliminary data.</text>
</comment>
<gene>
    <name evidence="1" type="ORF">D0466_13070</name>
</gene>
<sequence length="102" mass="12005">MATIIINREKQLMNKFRDYKILMDDREIGSIKDGETKEFTLEPGDYKLQMQIDWCLSKEISFTAGEGERVRFQCGTRITGKKMFNVLNLMEKADEVVYLDRK</sequence>